<evidence type="ECO:0000259" key="2">
    <source>
        <dbReference type="Pfam" id="PF26130"/>
    </source>
</evidence>
<evidence type="ECO:0000313" key="3">
    <source>
        <dbReference type="EMBL" id="MED6162469.1"/>
    </source>
</evidence>
<feature type="compositionally biased region" description="Acidic residues" evidence="1">
    <location>
        <begin position="178"/>
        <end position="188"/>
    </location>
</feature>
<gene>
    <name evidence="3" type="ORF">PIB30_070726</name>
</gene>
<proteinExistence type="predicted"/>
<feature type="region of interest" description="Disordered" evidence="1">
    <location>
        <begin position="106"/>
        <end position="206"/>
    </location>
</feature>
<organism evidence="3 4">
    <name type="scientific">Stylosanthes scabra</name>
    <dbReference type="NCBI Taxonomy" id="79078"/>
    <lineage>
        <taxon>Eukaryota</taxon>
        <taxon>Viridiplantae</taxon>
        <taxon>Streptophyta</taxon>
        <taxon>Embryophyta</taxon>
        <taxon>Tracheophyta</taxon>
        <taxon>Spermatophyta</taxon>
        <taxon>Magnoliopsida</taxon>
        <taxon>eudicotyledons</taxon>
        <taxon>Gunneridae</taxon>
        <taxon>Pentapetalae</taxon>
        <taxon>rosids</taxon>
        <taxon>fabids</taxon>
        <taxon>Fabales</taxon>
        <taxon>Fabaceae</taxon>
        <taxon>Papilionoideae</taxon>
        <taxon>50 kb inversion clade</taxon>
        <taxon>dalbergioids sensu lato</taxon>
        <taxon>Dalbergieae</taxon>
        <taxon>Pterocarpus clade</taxon>
        <taxon>Stylosanthes</taxon>
    </lineage>
</organism>
<feature type="compositionally biased region" description="Basic and acidic residues" evidence="1">
    <location>
        <begin position="162"/>
        <end position="177"/>
    </location>
</feature>
<evidence type="ECO:0000313" key="4">
    <source>
        <dbReference type="Proteomes" id="UP001341840"/>
    </source>
</evidence>
<accession>A0ABU6UMZ7</accession>
<reference evidence="3 4" key="1">
    <citation type="journal article" date="2023" name="Plants (Basel)">
        <title>Bridging the Gap: Combining Genomics and Transcriptomics Approaches to Understand Stylosanthes scabra, an Orphan Legume from the Brazilian Caatinga.</title>
        <authorList>
            <person name="Ferreira-Neto J.R.C."/>
            <person name="da Silva M.D."/>
            <person name="Binneck E."/>
            <person name="de Melo N.F."/>
            <person name="da Silva R.H."/>
            <person name="de Melo A.L.T.M."/>
            <person name="Pandolfi V."/>
            <person name="Bustamante F.O."/>
            <person name="Brasileiro-Vidal A.C."/>
            <person name="Benko-Iseppon A.M."/>
        </authorList>
    </citation>
    <scope>NUCLEOTIDE SEQUENCE [LARGE SCALE GENOMIC DNA]</scope>
    <source>
        <tissue evidence="3">Leaves</tissue>
    </source>
</reference>
<feature type="compositionally biased region" description="Basic residues" evidence="1">
    <location>
        <begin position="123"/>
        <end position="133"/>
    </location>
</feature>
<evidence type="ECO:0000256" key="1">
    <source>
        <dbReference type="SAM" id="MobiDB-lite"/>
    </source>
</evidence>
<dbReference type="Pfam" id="PF26130">
    <property type="entry name" value="PB1-like"/>
    <property type="match status" value="1"/>
</dbReference>
<feature type="domain" description="PB1-like" evidence="2">
    <location>
        <begin position="1"/>
        <end position="93"/>
    </location>
</feature>
<feature type="compositionally biased region" description="Polar residues" evidence="1">
    <location>
        <begin position="197"/>
        <end position="206"/>
    </location>
</feature>
<sequence length="206" mass="23903">MGKLKRDSKLNLVYDGGEEKIFDNVNPEKLNLMRIKDLFKGLGYKEYDYMYWVDEELGLNGGGLNMITGDLAVVMMGEWALKHESQVHVYFEHPVNKGVEFVNLEEDTHHVTPQPLTTEDTPRKKRMKMRAKRTPIPPKKAVTRKPMREKKDGAPRIYVPTKEPDRSDSDPRYHGYESEELGDLDSYEEEKQKKEISWSQENPSAS</sequence>
<dbReference type="Proteomes" id="UP001341840">
    <property type="component" value="Unassembled WGS sequence"/>
</dbReference>
<comment type="caution">
    <text evidence="3">The sequence shown here is derived from an EMBL/GenBank/DDBJ whole genome shotgun (WGS) entry which is preliminary data.</text>
</comment>
<name>A0ABU6UMZ7_9FABA</name>
<dbReference type="EMBL" id="JASCZI010121631">
    <property type="protein sequence ID" value="MED6162469.1"/>
    <property type="molecule type" value="Genomic_DNA"/>
</dbReference>
<keyword evidence="4" id="KW-1185">Reference proteome</keyword>
<protein>
    <recommendedName>
        <fullName evidence="2">PB1-like domain-containing protein</fullName>
    </recommendedName>
</protein>
<dbReference type="InterPro" id="IPR058594">
    <property type="entry name" value="PB1-like_dom_pln"/>
</dbReference>